<reference evidence="1" key="2">
    <citation type="submission" date="2020-07" db="EMBL/GenBank/DDBJ databases">
        <authorList>
            <person name="Vera ALvarez R."/>
            <person name="Arias-Moreno D.M."/>
            <person name="Jimenez-Jacinto V."/>
            <person name="Jimenez-Bremont J.F."/>
            <person name="Swaminathan K."/>
            <person name="Moose S.P."/>
            <person name="Guerrero-Gonzalez M.L."/>
            <person name="Marino-Ramirez L."/>
            <person name="Landsman D."/>
            <person name="Rodriguez-Kessler M."/>
            <person name="Delgado-Sanchez P."/>
        </authorList>
    </citation>
    <scope>NUCLEOTIDE SEQUENCE</scope>
    <source>
        <tissue evidence="1">Cladode</tissue>
    </source>
</reference>
<dbReference type="AlphaFoldDB" id="A0A7C9D665"/>
<proteinExistence type="predicted"/>
<evidence type="ECO:0000313" key="1">
    <source>
        <dbReference type="EMBL" id="MBA4629669.1"/>
    </source>
</evidence>
<accession>A0A7C9D665</accession>
<reference evidence="1" key="1">
    <citation type="journal article" date="2013" name="J. Plant Res.">
        <title>Effect of fungi and light on seed germination of three Opuntia species from semiarid lands of central Mexico.</title>
        <authorList>
            <person name="Delgado-Sanchez P."/>
            <person name="Jimenez-Bremont J.F."/>
            <person name="Guerrero-Gonzalez Mde L."/>
            <person name="Flores J."/>
        </authorList>
    </citation>
    <scope>NUCLEOTIDE SEQUENCE</scope>
    <source>
        <tissue evidence="1">Cladode</tissue>
    </source>
</reference>
<name>A0A7C9D665_OPUST</name>
<organism evidence="1">
    <name type="scientific">Opuntia streptacantha</name>
    <name type="common">Prickly pear cactus</name>
    <name type="synonym">Opuntia cardona</name>
    <dbReference type="NCBI Taxonomy" id="393608"/>
    <lineage>
        <taxon>Eukaryota</taxon>
        <taxon>Viridiplantae</taxon>
        <taxon>Streptophyta</taxon>
        <taxon>Embryophyta</taxon>
        <taxon>Tracheophyta</taxon>
        <taxon>Spermatophyta</taxon>
        <taxon>Magnoliopsida</taxon>
        <taxon>eudicotyledons</taxon>
        <taxon>Gunneridae</taxon>
        <taxon>Pentapetalae</taxon>
        <taxon>Caryophyllales</taxon>
        <taxon>Cactineae</taxon>
        <taxon>Cactaceae</taxon>
        <taxon>Opuntioideae</taxon>
        <taxon>Opuntia</taxon>
    </lineage>
</organism>
<sequence>MARHFNIIMIIQARFQVRNDERRWIHLIKAIVKQGIHTFKSCLSEFKTIINNMLKGSQINRSYQLLLHNCLIIQKRQQLWQKPFDEIWLVMGSSTECQNSCASYMPIIVLNKHQE</sequence>
<dbReference type="EMBL" id="GISG01070377">
    <property type="protein sequence ID" value="MBA4629669.1"/>
    <property type="molecule type" value="Transcribed_RNA"/>
</dbReference>
<protein>
    <submittedName>
        <fullName evidence="1">Uncharacterized protein</fullName>
    </submittedName>
</protein>